<dbReference type="SUPFAM" id="SSF51011">
    <property type="entry name" value="Glycosyl hydrolase domain"/>
    <property type="match status" value="1"/>
</dbReference>
<dbReference type="Pfam" id="PF13802">
    <property type="entry name" value="Gal_mutarotas_2"/>
    <property type="match status" value="1"/>
</dbReference>
<dbReference type="CDD" id="cd06593">
    <property type="entry name" value="GH31_xylosidase_YicI"/>
    <property type="match status" value="1"/>
</dbReference>
<dbReference type="Pfam" id="PF01055">
    <property type="entry name" value="Glyco_hydro_31_2nd"/>
    <property type="match status" value="1"/>
</dbReference>
<dbReference type="Proteomes" id="UP000597444">
    <property type="component" value="Unassembled WGS sequence"/>
</dbReference>
<organism evidence="6 7">
    <name type="scientific">Reticulibacter mediterranei</name>
    <dbReference type="NCBI Taxonomy" id="2778369"/>
    <lineage>
        <taxon>Bacteria</taxon>
        <taxon>Bacillati</taxon>
        <taxon>Chloroflexota</taxon>
        <taxon>Ktedonobacteria</taxon>
        <taxon>Ktedonobacterales</taxon>
        <taxon>Reticulibacteraceae</taxon>
        <taxon>Reticulibacter</taxon>
    </lineage>
</organism>
<accession>A0A8J3IDY7</accession>
<dbReference type="PANTHER" id="PTHR43863">
    <property type="entry name" value="HYDROLASE, PUTATIVE (AFU_ORTHOLOGUE AFUA_1G03140)-RELATED"/>
    <property type="match status" value="1"/>
</dbReference>
<evidence type="ECO:0000259" key="3">
    <source>
        <dbReference type="Pfam" id="PF01055"/>
    </source>
</evidence>
<keyword evidence="7" id="KW-1185">Reference proteome</keyword>
<dbReference type="EMBL" id="BNJK01000001">
    <property type="protein sequence ID" value="GHO90695.1"/>
    <property type="molecule type" value="Genomic_DNA"/>
</dbReference>
<protein>
    <recommendedName>
        <fullName evidence="8">Alpha-xylosidase</fullName>
    </recommendedName>
</protein>
<dbReference type="InterPro" id="IPR048395">
    <property type="entry name" value="Glyco_hydro_31_C"/>
</dbReference>
<evidence type="ECO:0008006" key="8">
    <source>
        <dbReference type="Google" id="ProtNLM"/>
    </source>
</evidence>
<dbReference type="InterPro" id="IPR025887">
    <property type="entry name" value="Glyco_hydro_31_N_dom"/>
</dbReference>
<dbReference type="InterPro" id="IPR000322">
    <property type="entry name" value="Glyco_hydro_31_TIM"/>
</dbReference>
<feature type="domain" description="Glycosyl hydrolase family 31 C-terminal" evidence="5">
    <location>
        <begin position="602"/>
        <end position="686"/>
    </location>
</feature>
<reference evidence="6" key="1">
    <citation type="submission" date="2020-10" db="EMBL/GenBank/DDBJ databases">
        <title>Taxonomic study of unclassified bacteria belonging to the class Ktedonobacteria.</title>
        <authorList>
            <person name="Yabe S."/>
            <person name="Wang C.M."/>
            <person name="Zheng Y."/>
            <person name="Sakai Y."/>
            <person name="Cavaletti L."/>
            <person name="Monciardini P."/>
            <person name="Donadio S."/>
        </authorList>
    </citation>
    <scope>NUCLEOTIDE SEQUENCE</scope>
    <source>
        <strain evidence="6">ID150040</strain>
    </source>
</reference>
<dbReference type="InterPro" id="IPR017853">
    <property type="entry name" value="GH"/>
</dbReference>
<evidence type="ECO:0000256" key="1">
    <source>
        <dbReference type="ARBA" id="ARBA00007806"/>
    </source>
</evidence>
<gene>
    <name evidence="6" type="ORF">KSF_007430</name>
</gene>
<dbReference type="Pfam" id="PF21365">
    <property type="entry name" value="Glyco_hydro_31_3rd"/>
    <property type="match status" value="1"/>
</dbReference>
<keyword evidence="2" id="KW-0378">Hydrolase</keyword>
<dbReference type="GO" id="GO:0030246">
    <property type="term" value="F:carbohydrate binding"/>
    <property type="evidence" value="ECO:0007669"/>
    <property type="project" value="InterPro"/>
</dbReference>
<sequence length="800" mass="90377">MAYRPLLLPYVTWPGDAPDLPVRKGDGSGDLQYIVKASVLEEQQNSLLLQGVTQTGVTMHVTVKVIAAGIVRVLLEETTPNTKRVTLAKDLSHQEVPVSKVATDQQVKLLSDSVQVHIDLDPFRISFYDPDGKLLLDQNPNESDVQDRLSTLPFGFSVFDGQRVAFHDSFTAEPDEHFYGFGEKFTDFDKRGQILKMWQYDAYGAHREQAYKNVPFFISTRNYGVFVDSLTQIHFDMAASNHALSTIIVPDTALDYYVIVGSDPKTIITRYASLVSFPILPPKWSLGLWMSSGFQNDGADKVLERARLLRKHDIPCDVLHLDCYWQRHGRWSEMLWDRETFPDPEGLIAQVKALDFKVCLWMNSYIGIESELFQEAKEQGYFLKNAQGEAYVADLWGGYHPPVGILDVTSPAAVAWFKDLLRPHLRMGVDVYKTDFGEGVPVDAHAYNGMTGEHLHNLYPLLFNDLVAEVTEEITGHSGLVWGRSTYAGGQRHAAQWGGDPNSTFSAMASTLRGGLSMAMCGHAFWSHDIGGFHRQPTPELYVRWAQFGLFSPLARAHGMTTRLPWEYGDEALHIFRDYVRLRYHLLPYTYTYAVIASETSLPIIRPMELEFPDDPNTYTMDLQYLFGEDLLVAPIYNNSGQRPVYLPEGRWIDFWTHEILEGPRTYKIAAPLERLPLYVRANALIPTIEPATNIKEAPFEQITVDAYLLEQGSFTLRDTDGTTHVTAQLTDTQLSIQIEGAKRELTFRLLPLPGTPVIEHVYVNGNEVSRQEAADHLETQPNTWSRVHNSPATVFIDLA</sequence>
<dbReference type="Gene3D" id="2.60.40.1180">
    <property type="entry name" value="Golgi alpha-mannosidase II"/>
    <property type="match status" value="1"/>
</dbReference>
<dbReference type="GO" id="GO:0005975">
    <property type="term" value="P:carbohydrate metabolic process"/>
    <property type="evidence" value="ECO:0007669"/>
    <property type="project" value="InterPro"/>
</dbReference>
<evidence type="ECO:0000313" key="7">
    <source>
        <dbReference type="Proteomes" id="UP000597444"/>
    </source>
</evidence>
<dbReference type="SUPFAM" id="SSF51445">
    <property type="entry name" value="(Trans)glycosidases"/>
    <property type="match status" value="1"/>
</dbReference>
<dbReference type="CDD" id="cd14752">
    <property type="entry name" value="GH31_N"/>
    <property type="match status" value="1"/>
</dbReference>
<dbReference type="PANTHER" id="PTHR43863:SF2">
    <property type="entry name" value="MALTASE-GLUCOAMYLASE"/>
    <property type="match status" value="1"/>
</dbReference>
<dbReference type="RefSeq" id="WP_220201642.1">
    <property type="nucleotide sequence ID" value="NZ_BNJK01000001.1"/>
</dbReference>
<evidence type="ECO:0000259" key="4">
    <source>
        <dbReference type="Pfam" id="PF13802"/>
    </source>
</evidence>
<proteinExistence type="inferred from homology"/>
<dbReference type="NCBIfam" id="NF007940">
    <property type="entry name" value="PRK10658.1"/>
    <property type="match status" value="1"/>
</dbReference>
<name>A0A8J3IDY7_9CHLR</name>
<dbReference type="InterPro" id="IPR013780">
    <property type="entry name" value="Glyco_hydro_b"/>
</dbReference>
<keyword evidence="2" id="KW-0326">Glycosidase</keyword>
<comment type="caution">
    <text evidence="6">The sequence shown here is derived from an EMBL/GenBank/DDBJ whole genome shotgun (WGS) entry which is preliminary data.</text>
</comment>
<evidence type="ECO:0000256" key="2">
    <source>
        <dbReference type="RuleBase" id="RU361185"/>
    </source>
</evidence>
<dbReference type="GO" id="GO:0004553">
    <property type="term" value="F:hydrolase activity, hydrolyzing O-glycosyl compounds"/>
    <property type="evidence" value="ECO:0007669"/>
    <property type="project" value="InterPro"/>
</dbReference>
<dbReference type="InterPro" id="IPR051816">
    <property type="entry name" value="Glycosyl_Hydrolase_31"/>
</dbReference>
<evidence type="ECO:0000313" key="6">
    <source>
        <dbReference type="EMBL" id="GHO90695.1"/>
    </source>
</evidence>
<dbReference type="SUPFAM" id="SSF74650">
    <property type="entry name" value="Galactose mutarotase-like"/>
    <property type="match status" value="1"/>
</dbReference>
<dbReference type="InterPro" id="IPR011013">
    <property type="entry name" value="Gal_mutarotase_sf_dom"/>
</dbReference>
<dbReference type="AlphaFoldDB" id="A0A8J3IDY7"/>
<dbReference type="Gene3D" id="3.20.20.80">
    <property type="entry name" value="Glycosidases"/>
    <property type="match status" value="1"/>
</dbReference>
<feature type="domain" description="Glycoside hydrolase family 31 TIM barrel" evidence="3">
    <location>
        <begin position="278"/>
        <end position="592"/>
    </location>
</feature>
<dbReference type="Gene3D" id="2.60.40.1760">
    <property type="entry name" value="glycosyl hydrolase (family 31)"/>
    <property type="match status" value="1"/>
</dbReference>
<feature type="domain" description="Glycoside hydrolase family 31 N-terminal" evidence="4">
    <location>
        <begin position="61"/>
        <end position="236"/>
    </location>
</feature>
<comment type="similarity">
    <text evidence="1 2">Belongs to the glycosyl hydrolase 31 family.</text>
</comment>
<evidence type="ECO:0000259" key="5">
    <source>
        <dbReference type="Pfam" id="PF21365"/>
    </source>
</evidence>